<keyword evidence="6 9" id="KW-0732">Signal</keyword>
<keyword evidence="5 9" id="KW-0765">Sulfation</keyword>
<dbReference type="GO" id="GO:0008083">
    <property type="term" value="F:growth factor activity"/>
    <property type="evidence" value="ECO:0007669"/>
    <property type="project" value="UniProtKB-UniRule"/>
</dbReference>
<name>A0A4P1RAI2_LUPAN</name>
<dbReference type="KEGG" id="lang:109354141"/>
<evidence type="ECO:0000256" key="7">
    <source>
        <dbReference type="ARBA" id="ARBA00022782"/>
    </source>
</evidence>
<dbReference type="AlphaFoldDB" id="A0A4P1RAI2"/>
<evidence type="ECO:0000256" key="3">
    <source>
        <dbReference type="ARBA" id="ARBA00022473"/>
    </source>
</evidence>
<feature type="signal peptide" evidence="9">
    <location>
        <begin position="1"/>
        <end position="21"/>
    </location>
</feature>
<dbReference type="Pfam" id="PF06404">
    <property type="entry name" value="PSK"/>
    <property type="match status" value="1"/>
</dbReference>
<accession>A0A4P1RAI2</accession>
<comment type="function">
    <text evidence="9">Promotes plant cell differentiation, organogenesis and somatic embryogenesis as well as cell proliferation.</text>
</comment>
<comment type="PTM">
    <text evidence="9">Sulfation is important for activity and for the binding to a putative membrane receptor.</text>
</comment>
<evidence type="ECO:0000313" key="11">
    <source>
        <dbReference type="Proteomes" id="UP000188354"/>
    </source>
</evidence>
<evidence type="ECO:0000313" key="10">
    <source>
        <dbReference type="EMBL" id="OIW06275.1"/>
    </source>
</evidence>
<dbReference type="PANTHER" id="PTHR33285">
    <property type="entry name" value="PHYTOSULFOKINES 3"/>
    <property type="match status" value="1"/>
</dbReference>
<gene>
    <name evidence="10" type="ORF">TanjilG_19713</name>
</gene>
<comment type="PTM">
    <text evidence="9">PSK-alpha is produced by endopeptidase digestion. PSK-beta is produced from PSK-alpha by exopeptidase digestion.</text>
</comment>
<keyword evidence="11" id="KW-1185">Reference proteome</keyword>
<evidence type="ECO:0000256" key="9">
    <source>
        <dbReference type="RuleBase" id="RU368031"/>
    </source>
</evidence>
<dbReference type="STRING" id="3871.A0A4P1RAI2"/>
<dbReference type="PANTHER" id="PTHR33285:SF33">
    <property type="entry name" value="PHYTOSULFOKINE"/>
    <property type="match status" value="1"/>
</dbReference>
<feature type="chain" id="PRO_5031597550" description="Phytosulfokine" evidence="9">
    <location>
        <begin position="22"/>
        <end position="92"/>
    </location>
</feature>
<keyword evidence="4 9" id="KW-0964">Secreted</keyword>
<proteinExistence type="inferred from homology"/>
<keyword evidence="8 9" id="KW-0339">Growth factor</keyword>
<keyword evidence="7 9" id="KW-0221">Differentiation</keyword>
<dbReference type="OrthoDB" id="1914102at2759"/>
<evidence type="ECO:0000256" key="4">
    <source>
        <dbReference type="ARBA" id="ARBA00022525"/>
    </source>
</evidence>
<sequence>MKQKIVFLFFVLLLSSFLASARDLPPKCPKQGESEVKVNSSNMAQSYATELNDVTDELIGSKKCNEKDEECSTRRIISEAHLDYIYTEHHNP</sequence>
<dbReference type="InterPro" id="IPR009438">
    <property type="entry name" value="Phytosulfokine"/>
</dbReference>
<evidence type="ECO:0000256" key="2">
    <source>
        <dbReference type="ARBA" id="ARBA00010781"/>
    </source>
</evidence>
<dbReference type="Gramene" id="OIW06275">
    <property type="protein sequence ID" value="OIW06275"/>
    <property type="gene ID" value="TanjilG_19713"/>
</dbReference>
<dbReference type="GO" id="GO:0030154">
    <property type="term" value="P:cell differentiation"/>
    <property type="evidence" value="ECO:0007669"/>
    <property type="project" value="UniProtKB-UniRule"/>
</dbReference>
<evidence type="ECO:0000256" key="1">
    <source>
        <dbReference type="ARBA" id="ARBA00004613"/>
    </source>
</evidence>
<dbReference type="GO" id="GO:0005576">
    <property type="term" value="C:extracellular region"/>
    <property type="evidence" value="ECO:0007669"/>
    <property type="project" value="UniProtKB-SubCell"/>
</dbReference>
<dbReference type="GO" id="GO:0008283">
    <property type="term" value="P:cell population proliferation"/>
    <property type="evidence" value="ECO:0007669"/>
    <property type="project" value="UniProtKB-UniRule"/>
</dbReference>
<dbReference type="Proteomes" id="UP000188354">
    <property type="component" value="Chromosome LG08"/>
</dbReference>
<evidence type="ECO:0000256" key="6">
    <source>
        <dbReference type="ARBA" id="ARBA00022729"/>
    </source>
</evidence>
<evidence type="ECO:0000256" key="8">
    <source>
        <dbReference type="ARBA" id="ARBA00023030"/>
    </source>
</evidence>
<comment type="similarity">
    <text evidence="2 9">Belongs to the phytosulfokine family.</text>
</comment>
<reference evidence="10 11" key="1">
    <citation type="journal article" date="2017" name="Plant Biotechnol. J.">
        <title>A comprehensive draft genome sequence for lupin (Lupinus angustifolius), an emerging health food: insights into plant-microbe interactions and legume evolution.</title>
        <authorList>
            <person name="Hane J.K."/>
            <person name="Ming Y."/>
            <person name="Kamphuis L.G."/>
            <person name="Nelson M.N."/>
            <person name="Garg G."/>
            <person name="Atkins C.A."/>
            <person name="Bayer P.E."/>
            <person name="Bravo A."/>
            <person name="Bringans S."/>
            <person name="Cannon S."/>
            <person name="Edwards D."/>
            <person name="Foley R."/>
            <person name="Gao L.L."/>
            <person name="Harrison M.J."/>
            <person name="Huang W."/>
            <person name="Hurgobin B."/>
            <person name="Li S."/>
            <person name="Liu C.W."/>
            <person name="McGrath A."/>
            <person name="Morahan G."/>
            <person name="Murray J."/>
            <person name="Weller J."/>
            <person name="Jian J."/>
            <person name="Singh K.B."/>
        </authorList>
    </citation>
    <scope>NUCLEOTIDE SEQUENCE</scope>
    <source>
        <strain evidence="11">cv. Tanjil</strain>
        <tissue evidence="10">Whole plant</tissue>
    </source>
</reference>
<organism evidence="10 11">
    <name type="scientific">Lupinus angustifolius</name>
    <name type="common">Narrow-leaved blue lupine</name>
    <dbReference type="NCBI Taxonomy" id="3871"/>
    <lineage>
        <taxon>Eukaryota</taxon>
        <taxon>Viridiplantae</taxon>
        <taxon>Streptophyta</taxon>
        <taxon>Embryophyta</taxon>
        <taxon>Tracheophyta</taxon>
        <taxon>Spermatophyta</taxon>
        <taxon>Magnoliopsida</taxon>
        <taxon>eudicotyledons</taxon>
        <taxon>Gunneridae</taxon>
        <taxon>Pentapetalae</taxon>
        <taxon>rosids</taxon>
        <taxon>fabids</taxon>
        <taxon>Fabales</taxon>
        <taxon>Fabaceae</taxon>
        <taxon>Papilionoideae</taxon>
        <taxon>50 kb inversion clade</taxon>
        <taxon>genistoids sensu lato</taxon>
        <taxon>core genistoids</taxon>
        <taxon>Genisteae</taxon>
        <taxon>Lupinus</taxon>
    </lineage>
</organism>
<dbReference type="EMBL" id="CM007368">
    <property type="protein sequence ID" value="OIW06275.1"/>
    <property type="molecule type" value="Genomic_DNA"/>
</dbReference>
<protein>
    <recommendedName>
        <fullName evidence="9">Phytosulfokine</fullName>
    </recommendedName>
    <component>
        <recommendedName>
            <fullName evidence="9">Phytosulfokine-alpha</fullName>
            <shortName evidence="9">PSK-alpha</shortName>
            <shortName evidence="9">Phytosulfokine-a</shortName>
        </recommendedName>
    </component>
    <component>
        <recommendedName>
            <fullName evidence="9">Phytosulfokine-beta</fullName>
            <shortName evidence="9">PSK-beta</shortName>
            <shortName evidence="9">Phytosulfokine-b</shortName>
        </recommendedName>
    </component>
</protein>
<keyword evidence="3 9" id="KW-0217">Developmental protein</keyword>
<comment type="subcellular location">
    <subcellularLocation>
        <location evidence="1 9">Secreted</location>
    </subcellularLocation>
</comment>
<evidence type="ECO:0000256" key="5">
    <source>
        <dbReference type="ARBA" id="ARBA00022641"/>
    </source>
</evidence>